<accession>A0A5C6U3B7</accession>
<comment type="caution">
    <text evidence="1">The sequence shown here is derived from an EMBL/GenBank/DDBJ whole genome shotgun (WGS) entry which is preliminary data.</text>
</comment>
<name>A0A5C6U3B7_9BURK</name>
<organism evidence="1 2">
    <name type="scientific">Piscinibacter aquaticus</name>
    <dbReference type="NCBI Taxonomy" id="392597"/>
    <lineage>
        <taxon>Bacteria</taxon>
        <taxon>Pseudomonadati</taxon>
        <taxon>Pseudomonadota</taxon>
        <taxon>Betaproteobacteria</taxon>
        <taxon>Burkholderiales</taxon>
        <taxon>Sphaerotilaceae</taxon>
        <taxon>Piscinibacter</taxon>
    </lineage>
</organism>
<proteinExistence type="predicted"/>
<dbReference type="Proteomes" id="UP000321832">
    <property type="component" value="Unassembled WGS sequence"/>
</dbReference>
<keyword evidence="2" id="KW-1185">Reference proteome</keyword>
<gene>
    <name evidence="1" type="ORF">FSC37_20945</name>
</gene>
<reference evidence="1 2" key="1">
    <citation type="submission" date="2019-08" db="EMBL/GenBank/DDBJ databases">
        <authorList>
            <person name="Khan S.A."/>
            <person name="Jeon C.O."/>
            <person name="Jeong S.E."/>
        </authorList>
    </citation>
    <scope>NUCLEOTIDE SEQUENCE [LARGE SCALE GENOMIC DNA]</scope>
    <source>
        <strain evidence="2">IMCC1728</strain>
    </source>
</reference>
<sequence>MWFDRAWGALDDAREPAASAARLVLASAALNARFTGWRSYAGREDWLQRFLAAWCVRDALVNLDEGLRVDKSALLVFVTHRMATLPEDDQQRLIERVLSAIDQRPPQAAAPDAAGIDPNLGRVGLEQLWWSGAITAATAPCWRVWPT</sequence>
<protein>
    <submittedName>
        <fullName evidence="1">Uncharacterized protein</fullName>
    </submittedName>
</protein>
<evidence type="ECO:0000313" key="2">
    <source>
        <dbReference type="Proteomes" id="UP000321832"/>
    </source>
</evidence>
<evidence type="ECO:0000313" key="1">
    <source>
        <dbReference type="EMBL" id="TXC67269.1"/>
    </source>
</evidence>
<dbReference type="AlphaFoldDB" id="A0A5C6U3B7"/>
<dbReference type="EMBL" id="VOPW01000001">
    <property type="protein sequence ID" value="TXC67269.1"/>
    <property type="molecule type" value="Genomic_DNA"/>
</dbReference>